<keyword evidence="2" id="KW-0472">Membrane</keyword>
<dbReference type="Gene3D" id="2.20.200.10">
    <property type="entry name" value="Outer membrane efflux proteins (OEP)"/>
    <property type="match status" value="1"/>
</dbReference>
<comment type="caution">
    <text evidence="3">The sequence shown here is derived from an EMBL/GenBank/DDBJ whole genome shotgun (WGS) entry which is preliminary data.</text>
</comment>
<name>A0ABT9B971_9BACT</name>
<dbReference type="Gene3D" id="1.20.1600.10">
    <property type="entry name" value="Outer membrane efflux proteins (OEP)"/>
    <property type="match status" value="1"/>
</dbReference>
<keyword evidence="2" id="KW-0449">Lipoprotein</keyword>
<evidence type="ECO:0000313" key="4">
    <source>
        <dbReference type="Proteomes" id="UP001176429"/>
    </source>
</evidence>
<dbReference type="NCBIfam" id="TIGR01845">
    <property type="entry name" value="outer_NodT"/>
    <property type="match status" value="1"/>
</dbReference>
<keyword evidence="4" id="KW-1185">Reference proteome</keyword>
<sequence length="487" mass="53588">MRRFVFLFIVSLSALAGCQVAAPRPQPEVAQLPGSYRLGAAPLDSASIGDLPVRQFFADSTLVALIDTALGHNLDLRQAVQRVEQARAGWLNSRAPLLPSVSAGAAVGLDRYGQYTLNGVGNYDTNLSSNVEGNRRIPTTITPDYFVGLRSSWEVDLWGKLRSRRRAAYSRLLASEQGRNLVVTNLVAEVARNYYELLKLDNQLNTLQRNTDLQQRSLEIMKVQKQAGTITELAVQQFAAQVLRTRSLAFEVRQRIAETENQLNQLLGRYPKPVTRPNDLMAIQTPTQLAAGLPSRLLLRRPDVREAELNLTAAGADLDAARAAFLPALTLTPYAGVQAFRTSLLFEPGSIVYGVLAGMAAPVFNRRALKAEYQRSLAANLEQYYAYQKTLQTSVREVSNGLQGLENYRATAELRRQEVAVLRQAVATATDLQVAGYASYLEIITAQRTVLDAELTLAELHQAQLLQAVALYRALGGGWNAQPNLVQ</sequence>
<comment type="similarity">
    <text evidence="1 2">Belongs to the outer membrane factor (OMF) (TC 1.B.17) family.</text>
</comment>
<accession>A0ABT9B971</accession>
<keyword evidence="2" id="KW-0732">Signal</keyword>
<keyword evidence="2" id="KW-1134">Transmembrane beta strand</keyword>
<dbReference type="PROSITE" id="PS51257">
    <property type="entry name" value="PROKAR_LIPOPROTEIN"/>
    <property type="match status" value="1"/>
</dbReference>
<dbReference type="Proteomes" id="UP001176429">
    <property type="component" value="Unassembled WGS sequence"/>
</dbReference>
<dbReference type="RefSeq" id="WP_305006131.1">
    <property type="nucleotide sequence ID" value="NZ_JAUQSY010000005.1"/>
</dbReference>
<dbReference type="PANTHER" id="PTHR30203:SF30">
    <property type="entry name" value="OUTER MEMBRANE PROTEIN-RELATED"/>
    <property type="match status" value="1"/>
</dbReference>
<evidence type="ECO:0000256" key="2">
    <source>
        <dbReference type="RuleBase" id="RU362097"/>
    </source>
</evidence>
<gene>
    <name evidence="3" type="ORF">Q5H93_08745</name>
</gene>
<organism evidence="3 4">
    <name type="scientific">Hymenobacter aranciens</name>
    <dbReference type="NCBI Taxonomy" id="3063996"/>
    <lineage>
        <taxon>Bacteria</taxon>
        <taxon>Pseudomonadati</taxon>
        <taxon>Bacteroidota</taxon>
        <taxon>Cytophagia</taxon>
        <taxon>Cytophagales</taxon>
        <taxon>Hymenobacteraceae</taxon>
        <taxon>Hymenobacter</taxon>
    </lineage>
</organism>
<keyword evidence="2" id="KW-0564">Palmitate</keyword>
<dbReference type="EMBL" id="JAUQSY010000005">
    <property type="protein sequence ID" value="MDO7874815.1"/>
    <property type="molecule type" value="Genomic_DNA"/>
</dbReference>
<reference evidence="3" key="1">
    <citation type="submission" date="2023-07" db="EMBL/GenBank/DDBJ databases">
        <authorList>
            <person name="Kim M.K."/>
        </authorList>
    </citation>
    <scope>NUCLEOTIDE SEQUENCE</scope>
    <source>
        <strain evidence="3">ASUV-10-1</strain>
    </source>
</reference>
<dbReference type="Pfam" id="PF02321">
    <property type="entry name" value="OEP"/>
    <property type="match status" value="2"/>
</dbReference>
<dbReference type="InterPro" id="IPR003423">
    <property type="entry name" value="OMP_efflux"/>
</dbReference>
<feature type="signal peptide" evidence="2">
    <location>
        <begin position="1"/>
        <end position="16"/>
    </location>
</feature>
<evidence type="ECO:0000256" key="1">
    <source>
        <dbReference type="ARBA" id="ARBA00007613"/>
    </source>
</evidence>
<dbReference type="PANTHER" id="PTHR30203">
    <property type="entry name" value="OUTER MEMBRANE CATION EFFLUX PROTEIN"/>
    <property type="match status" value="1"/>
</dbReference>
<feature type="chain" id="PRO_5044989472" evidence="2">
    <location>
        <begin position="17"/>
        <end position="487"/>
    </location>
</feature>
<protein>
    <submittedName>
        <fullName evidence="3">Efflux transporter outer membrane subunit</fullName>
    </submittedName>
</protein>
<proteinExistence type="inferred from homology"/>
<comment type="subcellular location">
    <subcellularLocation>
        <location evidence="2">Cell membrane</location>
        <topology evidence="2">Lipid-anchor</topology>
    </subcellularLocation>
</comment>
<dbReference type="SUPFAM" id="SSF56954">
    <property type="entry name" value="Outer membrane efflux proteins (OEP)"/>
    <property type="match status" value="1"/>
</dbReference>
<keyword evidence="2" id="KW-0812">Transmembrane</keyword>
<dbReference type="InterPro" id="IPR010131">
    <property type="entry name" value="MdtP/NodT-like"/>
</dbReference>
<evidence type="ECO:0000313" key="3">
    <source>
        <dbReference type="EMBL" id="MDO7874815.1"/>
    </source>
</evidence>